<dbReference type="AlphaFoldDB" id="A0A3D2X4K9"/>
<dbReference type="Proteomes" id="UP000262969">
    <property type="component" value="Unassembled WGS sequence"/>
</dbReference>
<evidence type="ECO:0000313" key="2">
    <source>
        <dbReference type="Proteomes" id="UP000262969"/>
    </source>
</evidence>
<gene>
    <name evidence="1" type="ORF">DHW61_06620</name>
</gene>
<organism evidence="1 2">
    <name type="scientific">Lachnoclostridium phytofermentans</name>
    <dbReference type="NCBI Taxonomy" id="66219"/>
    <lineage>
        <taxon>Bacteria</taxon>
        <taxon>Bacillati</taxon>
        <taxon>Bacillota</taxon>
        <taxon>Clostridia</taxon>
        <taxon>Lachnospirales</taxon>
        <taxon>Lachnospiraceae</taxon>
    </lineage>
</organism>
<dbReference type="PANTHER" id="PTHR35868:SF3">
    <property type="entry name" value="DUF2804 DOMAIN-CONTAINING PROTEIN"/>
    <property type="match status" value="1"/>
</dbReference>
<dbReference type="EMBL" id="DPVV01000223">
    <property type="protein sequence ID" value="HCL02079.1"/>
    <property type="molecule type" value="Genomic_DNA"/>
</dbReference>
<dbReference type="PANTHER" id="PTHR35868">
    <property type="entry name" value="DUF2804 DOMAIN-CONTAINING PROTEIN-RELATED"/>
    <property type="match status" value="1"/>
</dbReference>
<name>A0A3D2X4K9_9FIRM</name>
<protein>
    <submittedName>
        <fullName evidence="1">DUF2804 domain-containing protein</fullName>
    </submittedName>
</protein>
<proteinExistence type="predicted"/>
<accession>A0A3D2X4K9</accession>
<dbReference type="Pfam" id="PF10974">
    <property type="entry name" value="DUF2804"/>
    <property type="match status" value="1"/>
</dbReference>
<comment type="caution">
    <text evidence="1">The sequence shown here is derived from an EMBL/GenBank/DDBJ whole genome shotgun (WGS) entry which is preliminary data.</text>
</comment>
<dbReference type="InterPro" id="IPR021243">
    <property type="entry name" value="DUF2804"/>
</dbReference>
<evidence type="ECO:0000313" key="1">
    <source>
        <dbReference type="EMBL" id="HCL02079.1"/>
    </source>
</evidence>
<reference evidence="1 2" key="1">
    <citation type="journal article" date="2018" name="Nat. Biotechnol.">
        <title>A standardized bacterial taxonomy based on genome phylogeny substantially revises the tree of life.</title>
        <authorList>
            <person name="Parks D.H."/>
            <person name="Chuvochina M."/>
            <person name="Waite D.W."/>
            <person name="Rinke C."/>
            <person name="Skarshewski A."/>
            <person name="Chaumeil P.A."/>
            <person name="Hugenholtz P."/>
        </authorList>
    </citation>
    <scope>NUCLEOTIDE SEQUENCE [LARGE SCALE GENOMIC DNA]</scope>
    <source>
        <strain evidence="1">UBA11728</strain>
    </source>
</reference>
<sequence length="344" mass="39440">MRSQLLQRGNLLDEKGCLTGAGYATSLVKDYRRQDIKASSFRIKEWDYYLIYNEDFGIALTLADNGYMGLVGASFLDFKNATEKTTNIITPIPMGRMKMPESSVSGDVSYQNKRVEVSFQNDGKERHLYLKMKHFHKDKDFFADVTLIEKPELDSMVIATPFPKKKKAFYYNQKIIGMQASGCVIIGEKTYSFGKSSLGLLDWGRGVWTYDNVWYWGAGQGQIDGKSFGFNLGYGFGDTKNATENMIFYEGKAHKLDDIEFIIPKDEFGKEEYLKPWKFKSSDQRFEMDFTPILDRKSRTSFNVLLSDQHQVFGRFNGKAILDDGTEIIVSDFLGFAEKVHNKW</sequence>